<comment type="caution">
    <text evidence="3">The sequence shown here is derived from an EMBL/GenBank/DDBJ whole genome shotgun (WGS) entry which is preliminary data.</text>
</comment>
<dbReference type="CDD" id="cd00198">
    <property type="entry name" value="vWFA"/>
    <property type="match status" value="1"/>
</dbReference>
<protein>
    <submittedName>
        <fullName evidence="3">DUF58 domain-containing protein</fullName>
    </submittedName>
</protein>
<dbReference type="PANTHER" id="PTHR33608">
    <property type="entry name" value="BLL2464 PROTEIN"/>
    <property type="match status" value="1"/>
</dbReference>
<dbReference type="SUPFAM" id="SSF53300">
    <property type="entry name" value="vWA-like"/>
    <property type="match status" value="1"/>
</dbReference>
<proteinExistence type="predicted"/>
<dbReference type="RefSeq" id="WP_341671760.1">
    <property type="nucleotide sequence ID" value="NZ_JBBYHV010000001.1"/>
</dbReference>
<dbReference type="EMBL" id="JBBYHV010000001">
    <property type="protein sequence ID" value="MEL1249226.1"/>
    <property type="molecule type" value="Genomic_DNA"/>
</dbReference>
<dbReference type="PANTHER" id="PTHR33608:SF3">
    <property type="entry name" value="SLR2013 PROTEIN"/>
    <property type="match status" value="1"/>
</dbReference>
<evidence type="ECO:0000256" key="1">
    <source>
        <dbReference type="SAM" id="Phobius"/>
    </source>
</evidence>
<dbReference type="InterPro" id="IPR036465">
    <property type="entry name" value="vWFA_dom_sf"/>
</dbReference>
<keyword evidence="1" id="KW-1133">Transmembrane helix</keyword>
<keyword evidence="4" id="KW-1185">Reference proteome</keyword>
<dbReference type="Proteomes" id="UP001497045">
    <property type="component" value="Unassembled WGS sequence"/>
</dbReference>
<evidence type="ECO:0000313" key="3">
    <source>
        <dbReference type="EMBL" id="MEL1249226.1"/>
    </source>
</evidence>
<organism evidence="3 4">
    <name type="scientific">Aurantiacibacter gilvus</name>
    <dbReference type="NCBI Taxonomy" id="3139141"/>
    <lineage>
        <taxon>Bacteria</taxon>
        <taxon>Pseudomonadati</taxon>
        <taxon>Pseudomonadota</taxon>
        <taxon>Alphaproteobacteria</taxon>
        <taxon>Sphingomonadales</taxon>
        <taxon>Erythrobacteraceae</taxon>
        <taxon>Aurantiacibacter</taxon>
    </lineage>
</organism>
<evidence type="ECO:0000259" key="2">
    <source>
        <dbReference type="Pfam" id="PF01882"/>
    </source>
</evidence>
<accession>A0ABU9I9Z7</accession>
<sequence>MKLPRIPFLANLPPVPVVPTPRTLVLLALLAPVAVVVAATAPNAWIVAPAAGFALLFLTVIDGLLAGKLVNFAYYVPADAEVGQAALIRVEAEIERDSDAALPEAAIGFDPRLGEGGSALFKLQPTGEAGMFAGDGKAVPVRRGPGELHDLWLRWRGPLGLAVRQKHSTLDAGIRVWPDLSPVRSPVLQSFLRDAQFGLVARRIRGEGTQFEALSEYEAGMDRRRIDWKASARHTALYARENEAERDNQIVLAFDCGQSMCEPVDGLPRIDRAVSAALMASYVALKGGDKVSLFGFADHPQLMTPFVTDTRAFHRLQSAAAELDYIPREPNFTLALATLTARLKRRSLIVLFSDFADPTSAELMVESVERLVRHHLVIFVTLVDTELEELTEAEPENMSDIAVAVGADALARQRQLVLTRLRRLGVNVIEARHETIGYRLIDLYLETKRAEAIG</sequence>
<keyword evidence="1" id="KW-0812">Transmembrane</keyword>
<evidence type="ECO:0000313" key="4">
    <source>
        <dbReference type="Proteomes" id="UP001497045"/>
    </source>
</evidence>
<dbReference type="Pfam" id="PF01882">
    <property type="entry name" value="DUF58"/>
    <property type="match status" value="1"/>
</dbReference>
<dbReference type="InterPro" id="IPR002881">
    <property type="entry name" value="DUF58"/>
</dbReference>
<keyword evidence="1" id="KW-0472">Membrane</keyword>
<reference evidence="3 4" key="1">
    <citation type="submission" date="2024-04" db="EMBL/GenBank/DDBJ databases">
        <title>Aurantiacibacter sp. DGU6 16S ribosomal RNA gene Genome sequencing and assembly.</title>
        <authorList>
            <person name="Park S."/>
        </authorList>
    </citation>
    <scope>NUCLEOTIDE SEQUENCE [LARGE SCALE GENOMIC DNA]</scope>
    <source>
        <strain evidence="3 4">DGU6</strain>
    </source>
</reference>
<dbReference type="Gene3D" id="3.40.50.410">
    <property type="entry name" value="von Willebrand factor, type A domain"/>
    <property type="match status" value="1"/>
</dbReference>
<feature type="domain" description="DUF58" evidence="2">
    <location>
        <begin position="216"/>
        <end position="398"/>
    </location>
</feature>
<gene>
    <name evidence="3" type="ORF">AAEO60_00920</name>
</gene>
<name>A0ABU9I9Z7_9SPHN</name>
<feature type="transmembrane region" description="Helical" evidence="1">
    <location>
        <begin position="48"/>
        <end position="67"/>
    </location>
</feature>